<evidence type="ECO:0000259" key="10">
    <source>
        <dbReference type="Pfam" id="PF02015"/>
    </source>
</evidence>
<evidence type="ECO:0000256" key="8">
    <source>
        <dbReference type="ARBA" id="ARBA00023326"/>
    </source>
</evidence>
<evidence type="ECO:0000256" key="7">
    <source>
        <dbReference type="ARBA" id="ARBA00023295"/>
    </source>
</evidence>
<reference evidence="11 12" key="1">
    <citation type="submission" date="2019-10" db="EMBL/GenBank/DDBJ databases">
        <authorList>
            <person name="Palmer J.M."/>
        </authorList>
    </citation>
    <scope>NUCLEOTIDE SEQUENCE [LARGE SCALE GENOMIC DNA]</scope>
    <source>
        <strain evidence="11 12">TWF694</strain>
    </source>
</reference>
<feature type="chain" id="PRO_5043485812" description="cellulase" evidence="9">
    <location>
        <begin position="20"/>
        <end position="285"/>
    </location>
</feature>
<name>A0AAV9XMG7_9PEZI</name>
<sequence length="285" mass="30632">MKPFVLLAILGLVSLLSSADPITSGVSITSMYYDCCKPGCAWKTAGPDYLLSDIQVCDVNDNIITDGGNLAASYCDGGPATSCTVQQPWAVNDTFSYGYASIFIAGDDSSAWCCTCYELEFLDSSIKGKKMIVQGININYNPDQVNYFSLTVPGQADWANKCAERFGGTFDSFFGINSTTGIPDASDCQIVPESVRPACEWRYSWYQNVSLPNATFSRVQCPRELTVNSGCVRTDDASFVSSSTAGNNAAGNSTKQNFASGTNSISYRLLITFFVASVMIMSAIA</sequence>
<dbReference type="EMBL" id="JAVHJO010000002">
    <property type="protein sequence ID" value="KAK6542414.1"/>
    <property type="molecule type" value="Genomic_DNA"/>
</dbReference>
<proteinExistence type="inferred from homology"/>
<dbReference type="Gene3D" id="2.40.40.10">
    <property type="entry name" value="RlpA-like domain"/>
    <property type="match status" value="1"/>
</dbReference>
<gene>
    <name evidence="11" type="ORF">TWF694_006369</name>
</gene>
<feature type="signal peptide" evidence="9">
    <location>
        <begin position="1"/>
        <end position="19"/>
    </location>
</feature>
<dbReference type="InterPro" id="IPR036908">
    <property type="entry name" value="RlpA-like_sf"/>
</dbReference>
<protein>
    <recommendedName>
        <fullName evidence="3">cellulase</fullName>
        <ecNumber evidence="3">3.2.1.4</ecNumber>
    </recommendedName>
</protein>
<accession>A0AAV9XMG7</accession>
<evidence type="ECO:0000256" key="3">
    <source>
        <dbReference type="ARBA" id="ARBA00012601"/>
    </source>
</evidence>
<feature type="domain" description="Glycosyl hydrolases family 45 active site" evidence="10">
    <location>
        <begin position="29"/>
        <end position="231"/>
    </location>
</feature>
<evidence type="ECO:0000256" key="6">
    <source>
        <dbReference type="ARBA" id="ARBA00023277"/>
    </source>
</evidence>
<evidence type="ECO:0000313" key="11">
    <source>
        <dbReference type="EMBL" id="KAK6542414.1"/>
    </source>
</evidence>
<keyword evidence="6" id="KW-0119">Carbohydrate metabolism</keyword>
<dbReference type="GO" id="GO:0030245">
    <property type="term" value="P:cellulose catabolic process"/>
    <property type="evidence" value="ECO:0007669"/>
    <property type="project" value="UniProtKB-KW"/>
</dbReference>
<dbReference type="EC" id="3.2.1.4" evidence="3"/>
<dbReference type="InterPro" id="IPR052288">
    <property type="entry name" value="GH45_Enzymes"/>
</dbReference>
<comment type="similarity">
    <text evidence="2">Belongs to the glycosyl hydrolase 45 (cellulase K) family.</text>
</comment>
<keyword evidence="5" id="KW-0136">Cellulose degradation</keyword>
<dbReference type="AlphaFoldDB" id="A0AAV9XMG7"/>
<dbReference type="Proteomes" id="UP001365542">
    <property type="component" value="Unassembled WGS sequence"/>
</dbReference>
<keyword evidence="8" id="KW-0624">Polysaccharide degradation</keyword>
<dbReference type="Pfam" id="PF02015">
    <property type="entry name" value="Glyco_hydro_45"/>
    <property type="match status" value="1"/>
</dbReference>
<evidence type="ECO:0000256" key="4">
    <source>
        <dbReference type="ARBA" id="ARBA00022801"/>
    </source>
</evidence>
<dbReference type="PANTHER" id="PTHR39730">
    <property type="entry name" value="ENDOGLUCANASE 1"/>
    <property type="match status" value="1"/>
</dbReference>
<dbReference type="PANTHER" id="PTHR39730:SF1">
    <property type="entry name" value="ENDOGLUCANASE 1"/>
    <property type="match status" value="1"/>
</dbReference>
<evidence type="ECO:0000256" key="5">
    <source>
        <dbReference type="ARBA" id="ARBA00023001"/>
    </source>
</evidence>
<keyword evidence="9" id="KW-0732">Signal</keyword>
<dbReference type="SUPFAM" id="SSF50685">
    <property type="entry name" value="Barwin-like endoglucanases"/>
    <property type="match status" value="1"/>
</dbReference>
<keyword evidence="7" id="KW-0326">Glycosidase</keyword>
<comment type="caution">
    <text evidence="11">The sequence shown here is derived from an EMBL/GenBank/DDBJ whole genome shotgun (WGS) entry which is preliminary data.</text>
</comment>
<keyword evidence="4" id="KW-0378">Hydrolase</keyword>
<evidence type="ECO:0000256" key="2">
    <source>
        <dbReference type="ARBA" id="ARBA00007793"/>
    </source>
</evidence>
<dbReference type="GO" id="GO:0008810">
    <property type="term" value="F:cellulase activity"/>
    <property type="evidence" value="ECO:0007669"/>
    <property type="project" value="UniProtKB-EC"/>
</dbReference>
<organism evidence="11 12">
    <name type="scientific">Orbilia ellipsospora</name>
    <dbReference type="NCBI Taxonomy" id="2528407"/>
    <lineage>
        <taxon>Eukaryota</taxon>
        <taxon>Fungi</taxon>
        <taxon>Dikarya</taxon>
        <taxon>Ascomycota</taxon>
        <taxon>Pezizomycotina</taxon>
        <taxon>Orbiliomycetes</taxon>
        <taxon>Orbiliales</taxon>
        <taxon>Orbiliaceae</taxon>
        <taxon>Orbilia</taxon>
    </lineage>
</organism>
<evidence type="ECO:0000256" key="9">
    <source>
        <dbReference type="SAM" id="SignalP"/>
    </source>
</evidence>
<comment type="catalytic activity">
    <reaction evidence="1">
        <text>Endohydrolysis of (1-&gt;4)-beta-D-glucosidic linkages in cellulose, lichenin and cereal beta-D-glucans.</text>
        <dbReference type="EC" id="3.2.1.4"/>
    </reaction>
</comment>
<evidence type="ECO:0000313" key="12">
    <source>
        <dbReference type="Proteomes" id="UP001365542"/>
    </source>
</evidence>
<evidence type="ECO:0000256" key="1">
    <source>
        <dbReference type="ARBA" id="ARBA00000966"/>
    </source>
</evidence>
<keyword evidence="12" id="KW-1185">Reference proteome</keyword>
<dbReference type="InterPro" id="IPR000334">
    <property type="entry name" value="Glyco_hydro_45"/>
</dbReference>